<dbReference type="VEuPathDB" id="TrichDB:TVAGG3_0266080"/>
<comment type="function">
    <text evidence="6">Regulates ciliary localization of the BBSome complex. Together with the BBSome complex, controls SMO ciliary trafficking and contributes to the sonic hedgehog (SHH) pathway regulation. May play a role in neurite outgrowth. May have tumor suppressor function.</text>
</comment>
<dbReference type="PANTHER" id="PTHR21635">
    <property type="entry name" value="LEUCINE ZIPPER TRANSCRIPTION FACTOR LIKE"/>
    <property type="match status" value="1"/>
</dbReference>
<evidence type="ECO:0000313" key="10">
    <source>
        <dbReference type="Proteomes" id="UP000001542"/>
    </source>
</evidence>
<keyword evidence="5 8" id="KW-0175">Coiled coil</keyword>
<accession>A2DA32</accession>
<dbReference type="InParanoid" id="A2DA32"/>
<sequence length="193" mass="22271">MEDLTPQQTKELIDFLKFERQNRDETRGEISVELNELLKEKFNRDDTYGGKEALKTLAEFPEAIAKTMHTELIHMRDINVNLIRQILLDAQKENLLLELSIPDLENEASTDAANLLAGKLIMNADKMPAAKETKDEAPVDEKIDVEALMAENEKLRAQLQQNKRQWPEFIEAQNKLKNLNTEVHDLRHKLGKE</sequence>
<dbReference type="RefSeq" id="XP_001583666.1">
    <property type="nucleotide sequence ID" value="XM_001583616.1"/>
</dbReference>
<evidence type="ECO:0000256" key="6">
    <source>
        <dbReference type="ARBA" id="ARBA00024898"/>
    </source>
</evidence>
<name>A2DA32_TRIV3</name>
<keyword evidence="10" id="KW-1185">Reference proteome</keyword>
<dbReference type="GO" id="GO:1903565">
    <property type="term" value="P:negative regulation of protein localization to cilium"/>
    <property type="evidence" value="ECO:0000318"/>
    <property type="project" value="GO_Central"/>
</dbReference>
<reference evidence="9" key="2">
    <citation type="journal article" date="2007" name="Science">
        <title>Draft genome sequence of the sexually transmitted pathogen Trichomonas vaginalis.</title>
        <authorList>
            <person name="Carlton J.M."/>
            <person name="Hirt R.P."/>
            <person name="Silva J.C."/>
            <person name="Delcher A.L."/>
            <person name="Schatz M."/>
            <person name="Zhao Q."/>
            <person name="Wortman J.R."/>
            <person name="Bidwell S.L."/>
            <person name="Alsmark U.C.M."/>
            <person name="Besteiro S."/>
            <person name="Sicheritz-Ponten T."/>
            <person name="Noel C.J."/>
            <person name="Dacks J.B."/>
            <person name="Foster P.G."/>
            <person name="Simillion C."/>
            <person name="Van de Peer Y."/>
            <person name="Miranda-Saavedra D."/>
            <person name="Barton G.J."/>
            <person name="Westrop G.D."/>
            <person name="Mueller S."/>
            <person name="Dessi D."/>
            <person name="Fiori P.L."/>
            <person name="Ren Q."/>
            <person name="Paulsen I."/>
            <person name="Zhang H."/>
            <person name="Bastida-Corcuera F.D."/>
            <person name="Simoes-Barbosa A."/>
            <person name="Brown M.T."/>
            <person name="Hayes R.D."/>
            <person name="Mukherjee M."/>
            <person name="Okumura C.Y."/>
            <person name="Schneider R."/>
            <person name="Smith A.J."/>
            <person name="Vanacova S."/>
            <person name="Villalvazo M."/>
            <person name="Haas B.J."/>
            <person name="Pertea M."/>
            <person name="Feldblyum T.V."/>
            <person name="Utterback T.R."/>
            <person name="Shu C.L."/>
            <person name="Osoegawa K."/>
            <person name="de Jong P.J."/>
            <person name="Hrdy I."/>
            <person name="Horvathova L."/>
            <person name="Zubacova Z."/>
            <person name="Dolezal P."/>
            <person name="Malik S.B."/>
            <person name="Logsdon J.M. Jr."/>
            <person name="Henze K."/>
            <person name="Gupta A."/>
            <person name="Wang C.C."/>
            <person name="Dunne R.L."/>
            <person name="Upcroft J.A."/>
            <person name="Upcroft P."/>
            <person name="White O."/>
            <person name="Salzberg S.L."/>
            <person name="Tang P."/>
            <person name="Chiu C.-H."/>
            <person name="Lee Y.-S."/>
            <person name="Embley T.M."/>
            <person name="Coombs G.H."/>
            <person name="Mottram J.C."/>
            <person name="Tachezy J."/>
            <person name="Fraser-Liggett C.M."/>
            <person name="Johnson P.J."/>
        </authorList>
    </citation>
    <scope>NUCLEOTIDE SEQUENCE [LARGE SCALE GENOMIC DNA]</scope>
    <source>
        <strain evidence="9">G3</strain>
    </source>
</reference>
<dbReference type="Proteomes" id="UP000001542">
    <property type="component" value="Unassembled WGS sequence"/>
</dbReference>
<evidence type="ECO:0000256" key="1">
    <source>
        <dbReference type="ARBA" id="ARBA00004496"/>
    </source>
</evidence>
<gene>
    <name evidence="9" type="ORF">TVAG_476090</name>
</gene>
<evidence type="ECO:0000256" key="8">
    <source>
        <dbReference type="SAM" id="Coils"/>
    </source>
</evidence>
<evidence type="ECO:0000256" key="3">
    <source>
        <dbReference type="ARBA" id="ARBA00018920"/>
    </source>
</evidence>
<dbReference type="GO" id="GO:0005737">
    <property type="term" value="C:cytoplasm"/>
    <property type="evidence" value="ECO:0000318"/>
    <property type="project" value="GO_Central"/>
</dbReference>
<evidence type="ECO:0000313" key="9">
    <source>
        <dbReference type="EMBL" id="EAY22680.1"/>
    </source>
</evidence>
<dbReference type="InterPro" id="IPR026157">
    <property type="entry name" value="LZTFL1"/>
</dbReference>
<organism evidence="9 10">
    <name type="scientific">Trichomonas vaginalis (strain ATCC PRA-98 / G3)</name>
    <dbReference type="NCBI Taxonomy" id="412133"/>
    <lineage>
        <taxon>Eukaryota</taxon>
        <taxon>Metamonada</taxon>
        <taxon>Parabasalia</taxon>
        <taxon>Trichomonadida</taxon>
        <taxon>Trichomonadidae</taxon>
        <taxon>Trichomonas</taxon>
    </lineage>
</organism>
<dbReference type="Pfam" id="PF15294">
    <property type="entry name" value="Leu_zip"/>
    <property type="match status" value="1"/>
</dbReference>
<reference evidence="9" key="1">
    <citation type="submission" date="2006-10" db="EMBL/GenBank/DDBJ databases">
        <authorList>
            <person name="Amadeo P."/>
            <person name="Zhao Q."/>
            <person name="Wortman J."/>
            <person name="Fraser-Liggett C."/>
            <person name="Carlton J."/>
        </authorList>
    </citation>
    <scope>NUCLEOTIDE SEQUENCE</scope>
    <source>
        <strain evidence="9">G3</strain>
    </source>
</reference>
<evidence type="ECO:0000256" key="5">
    <source>
        <dbReference type="ARBA" id="ARBA00023054"/>
    </source>
</evidence>
<protein>
    <recommendedName>
        <fullName evidence="3">Leucine zipper transcription factor-like protein 1</fullName>
    </recommendedName>
</protein>
<evidence type="ECO:0000256" key="4">
    <source>
        <dbReference type="ARBA" id="ARBA00022490"/>
    </source>
</evidence>
<dbReference type="PANTHER" id="PTHR21635:SF0">
    <property type="entry name" value="LEUCINE ZIPPER TRANSCRIPTION FACTOR-LIKE PROTEIN 1"/>
    <property type="match status" value="1"/>
</dbReference>
<comment type="subunit">
    <text evidence="7">Self-associates. Interacts with BBS9; the interaction mediates the association of LZTL1 with the BBsome complex and regulates BBSome ciliary trafficking.</text>
</comment>
<evidence type="ECO:0000256" key="2">
    <source>
        <dbReference type="ARBA" id="ARBA00008868"/>
    </source>
</evidence>
<comment type="similarity">
    <text evidence="2">Belongs to the LZTFL1 family.</text>
</comment>
<feature type="coiled-coil region" evidence="8">
    <location>
        <begin position="145"/>
        <end position="189"/>
    </location>
</feature>
<dbReference type="KEGG" id="tva:5468239"/>
<dbReference type="VEuPathDB" id="TrichDB:TVAG_476090"/>
<evidence type="ECO:0000256" key="7">
    <source>
        <dbReference type="ARBA" id="ARBA00026004"/>
    </source>
</evidence>
<comment type="subcellular location">
    <subcellularLocation>
        <location evidence="1">Cytoplasm</location>
    </subcellularLocation>
</comment>
<keyword evidence="4" id="KW-0963">Cytoplasm</keyword>
<proteinExistence type="inferred from homology"/>
<dbReference type="SMR" id="A2DA32"/>
<dbReference type="EMBL" id="DS113182">
    <property type="protein sequence ID" value="EAY22680.1"/>
    <property type="molecule type" value="Genomic_DNA"/>
</dbReference>
<dbReference type="AlphaFoldDB" id="A2DA32"/>